<accession>A0AA38IXA8</accession>
<dbReference type="EMBL" id="JALNTZ010000002">
    <property type="protein sequence ID" value="KAJ3662126.1"/>
    <property type="molecule type" value="Genomic_DNA"/>
</dbReference>
<keyword evidence="2" id="KW-1185">Reference proteome</keyword>
<comment type="caution">
    <text evidence="1">The sequence shown here is derived from an EMBL/GenBank/DDBJ whole genome shotgun (WGS) entry which is preliminary data.</text>
</comment>
<organism evidence="1 2">
    <name type="scientific">Zophobas morio</name>
    <dbReference type="NCBI Taxonomy" id="2755281"/>
    <lineage>
        <taxon>Eukaryota</taxon>
        <taxon>Metazoa</taxon>
        <taxon>Ecdysozoa</taxon>
        <taxon>Arthropoda</taxon>
        <taxon>Hexapoda</taxon>
        <taxon>Insecta</taxon>
        <taxon>Pterygota</taxon>
        <taxon>Neoptera</taxon>
        <taxon>Endopterygota</taxon>
        <taxon>Coleoptera</taxon>
        <taxon>Polyphaga</taxon>
        <taxon>Cucujiformia</taxon>
        <taxon>Tenebrionidae</taxon>
        <taxon>Zophobas</taxon>
    </lineage>
</organism>
<name>A0AA38IXA8_9CUCU</name>
<proteinExistence type="predicted"/>
<sequence length="110" mass="12512">MFDDDMDCNPPELGEAAKKGIGNLLPEKSKSRYQKAYQAYTDWCAQNKVQNITSENVILAYFGVLSQDKKPSTLWTSYSMSMLQTTLNIKQILDNSKFGKLIAYLKKFSL</sequence>
<evidence type="ECO:0000313" key="2">
    <source>
        <dbReference type="Proteomes" id="UP001168821"/>
    </source>
</evidence>
<dbReference type="AlphaFoldDB" id="A0AA38IXA8"/>
<gene>
    <name evidence="1" type="ORF">Zmor_006485</name>
</gene>
<reference evidence="1" key="1">
    <citation type="journal article" date="2023" name="G3 (Bethesda)">
        <title>Whole genome assemblies of Zophobas morio and Tenebrio molitor.</title>
        <authorList>
            <person name="Kaur S."/>
            <person name="Stinson S.A."/>
            <person name="diCenzo G.C."/>
        </authorList>
    </citation>
    <scope>NUCLEOTIDE SEQUENCE</scope>
    <source>
        <strain evidence="1">QUZm001</strain>
    </source>
</reference>
<dbReference type="Proteomes" id="UP001168821">
    <property type="component" value="Unassembled WGS sequence"/>
</dbReference>
<evidence type="ECO:0000313" key="1">
    <source>
        <dbReference type="EMBL" id="KAJ3662126.1"/>
    </source>
</evidence>
<protein>
    <submittedName>
        <fullName evidence="1">Uncharacterized protein</fullName>
    </submittedName>
</protein>